<sequence>MHIYAYPDAHKGVPQRIWLHPPAHPPSAMNERCKKL</sequence>
<name>F0QZT9_PHOSB</name>
<dbReference type="KEGG" id="bsa:Bacsa_2676"/>
<evidence type="ECO:0000313" key="1">
    <source>
        <dbReference type="EMBL" id="ADY37209.1"/>
    </source>
</evidence>
<dbReference type="EMBL" id="CP002530">
    <property type="protein sequence ID" value="ADY37209.1"/>
    <property type="molecule type" value="Genomic_DNA"/>
</dbReference>
<reference evidence="1 2" key="1">
    <citation type="journal article" date="2011" name="Stand. Genomic Sci.">
        <title>Complete genome sequence of Bacteroides salanitronis type strain (BL78).</title>
        <authorList>
            <person name="Gronow S."/>
            <person name="Held B."/>
            <person name="Lucas S."/>
            <person name="Lapidus A."/>
            <person name="Del Rio T.G."/>
            <person name="Nolan M."/>
            <person name="Tice H."/>
            <person name="Deshpande S."/>
            <person name="Cheng J.F."/>
            <person name="Pitluck S."/>
            <person name="Liolios K."/>
            <person name="Pagani I."/>
            <person name="Ivanova N."/>
            <person name="Mavromatis K."/>
            <person name="Pati A."/>
            <person name="Tapia R."/>
            <person name="Han C."/>
            <person name="Goodwin L."/>
            <person name="Chen A."/>
            <person name="Palaniappan K."/>
            <person name="Land M."/>
            <person name="Hauser L."/>
            <person name="Chang Y.J."/>
            <person name="Jeffries C.D."/>
            <person name="Brambilla E.M."/>
            <person name="Rohde M."/>
            <person name="Goker M."/>
            <person name="Detter J.C."/>
            <person name="Woyke T."/>
            <person name="Bristow J."/>
            <person name="Markowitz V."/>
            <person name="Hugenholtz P."/>
            <person name="Kyrpides N.C."/>
            <person name="Klenk H.P."/>
            <person name="Eisen J.A."/>
        </authorList>
    </citation>
    <scope>NUCLEOTIDE SEQUENCE [LARGE SCALE GENOMIC DNA]</scope>
    <source>
        <strain evidence="1 2">DSM 18170</strain>
    </source>
</reference>
<protein>
    <submittedName>
        <fullName evidence="1">Uncharacterized protein</fullName>
    </submittedName>
</protein>
<dbReference type="Proteomes" id="UP000007486">
    <property type="component" value="Chromosome"/>
</dbReference>
<keyword evidence="2" id="KW-1185">Reference proteome</keyword>
<accession>F0QZT9</accession>
<evidence type="ECO:0000313" key="2">
    <source>
        <dbReference type="Proteomes" id="UP000007486"/>
    </source>
</evidence>
<dbReference type="HOGENOM" id="CLU_3354645_0_0_10"/>
<gene>
    <name evidence="1" type="ordered locus">Bacsa_2676</name>
</gene>
<dbReference type="AlphaFoldDB" id="F0QZT9"/>
<proteinExistence type="predicted"/>
<organism evidence="1 2">
    <name type="scientific">Phocaeicola salanitronis (strain DSM 18170 / JCM 13657 / CCUG 60908 / BL78)</name>
    <name type="common">Bacteroides salanitronis</name>
    <dbReference type="NCBI Taxonomy" id="667015"/>
    <lineage>
        <taxon>Bacteria</taxon>
        <taxon>Pseudomonadati</taxon>
        <taxon>Bacteroidota</taxon>
        <taxon>Bacteroidia</taxon>
        <taxon>Bacteroidales</taxon>
        <taxon>Bacteroidaceae</taxon>
        <taxon>Phocaeicola</taxon>
    </lineage>
</organism>